<dbReference type="Proteomes" id="UP000024376">
    <property type="component" value="Unassembled WGS sequence"/>
</dbReference>
<comment type="similarity">
    <text evidence="1">Belongs to the methyltransferase superfamily. LaeA methyltransferase family.</text>
</comment>
<dbReference type="SUPFAM" id="SSF53335">
    <property type="entry name" value="S-adenosyl-L-methionine-dependent methyltransferases"/>
    <property type="match status" value="1"/>
</dbReference>
<dbReference type="AlphaFoldDB" id="A0A024SGX5"/>
<dbReference type="Pfam" id="PF13489">
    <property type="entry name" value="Methyltransf_23"/>
    <property type="match status" value="1"/>
</dbReference>
<sequence>MAETVADPAPYIFHRDRKSSIRLNYQHMLVKKLFSDQLLHRAVQQSVASRSFIRVADVATGTALWLTELSDALPADSQLLGFDISADQYPPEEWLPENVSLHEQDAFKPFAPELVGSFDVVHLRFVITLLNAENIRPLLDNLKTLLKPGGFLQWLDFDPRSAKAIATRPDMHMPRTESVVSIMRKAQPDVDSWILQNSDLLETAGLHAIAYERLQLRNYLRPIWNHCHIMGMEELSRRMSRGEDKPPPLQQQIKDLEAEFAQGASVDAEWFIMVGQMPDKQE</sequence>
<organism evidence="2 3">
    <name type="scientific">Hypocrea jecorina (strain ATCC 56765 / BCRC 32924 / NRRL 11460 / Rut C-30)</name>
    <name type="common">Trichoderma reesei</name>
    <dbReference type="NCBI Taxonomy" id="1344414"/>
    <lineage>
        <taxon>Eukaryota</taxon>
        <taxon>Fungi</taxon>
        <taxon>Dikarya</taxon>
        <taxon>Ascomycota</taxon>
        <taxon>Pezizomycotina</taxon>
        <taxon>Sordariomycetes</taxon>
        <taxon>Hypocreomycetidae</taxon>
        <taxon>Hypocreales</taxon>
        <taxon>Hypocreaceae</taxon>
        <taxon>Trichoderma</taxon>
    </lineage>
</organism>
<dbReference type="PANTHER" id="PTHR43591:SF50">
    <property type="entry name" value="METHYLTRANSFERASE DOMAIN-CONTAINING PROTEIN-RELATED"/>
    <property type="match status" value="1"/>
</dbReference>
<reference evidence="3" key="1">
    <citation type="journal article" date="2013" name="Ind. Biotechnol.">
        <title>Comparative genomics analysis of Trichoderma reesei strains.</title>
        <authorList>
            <person name="Koike H."/>
            <person name="Aerts A."/>
            <person name="LaButti K."/>
            <person name="Grigoriev I.V."/>
            <person name="Baker S.E."/>
        </authorList>
    </citation>
    <scope>NUCLEOTIDE SEQUENCE [LARGE SCALE GENOMIC DNA]</scope>
    <source>
        <strain evidence="3">ATCC 56765 / BCRC 32924 / NRRL 11460 / Rut C-30</strain>
    </source>
</reference>
<dbReference type="KEGG" id="trr:M419DRAFT_72465"/>
<gene>
    <name evidence="2" type="ORF">M419DRAFT_72465</name>
</gene>
<dbReference type="Gene3D" id="3.40.50.150">
    <property type="entry name" value="Vaccinia Virus protein VP39"/>
    <property type="match status" value="1"/>
</dbReference>
<evidence type="ECO:0000313" key="3">
    <source>
        <dbReference type="Proteomes" id="UP000024376"/>
    </source>
</evidence>
<dbReference type="CDD" id="cd02440">
    <property type="entry name" value="AdoMet_MTases"/>
    <property type="match status" value="1"/>
</dbReference>
<dbReference type="PANTHER" id="PTHR43591">
    <property type="entry name" value="METHYLTRANSFERASE"/>
    <property type="match status" value="1"/>
</dbReference>
<evidence type="ECO:0008006" key="4">
    <source>
        <dbReference type="Google" id="ProtNLM"/>
    </source>
</evidence>
<proteinExistence type="inferred from homology"/>
<dbReference type="InterPro" id="IPR029063">
    <property type="entry name" value="SAM-dependent_MTases_sf"/>
</dbReference>
<evidence type="ECO:0000256" key="1">
    <source>
        <dbReference type="ARBA" id="ARBA00038158"/>
    </source>
</evidence>
<protein>
    <recommendedName>
        <fullName evidence="4">S-adenosyl-L-methionine-dependent methyltransferase</fullName>
    </recommendedName>
</protein>
<dbReference type="HOGENOM" id="CLU_010595_9_1_1"/>
<evidence type="ECO:0000313" key="2">
    <source>
        <dbReference type="EMBL" id="ETS04528.1"/>
    </source>
</evidence>
<accession>A0A024SGX5</accession>
<dbReference type="EMBL" id="KI911141">
    <property type="protein sequence ID" value="ETS04528.1"/>
    <property type="molecule type" value="Genomic_DNA"/>
</dbReference>
<name>A0A024SGX5_HYPJR</name>